<sequence length="171" mass="19505">MHTNKIGYVPQRGENFNSEFPITVEEILKLHQRVLKRKEKNLIQDSLSLVGMENFKKHLIGNLSGGQQQKVFIARAIMGNPDIIILDEPSTGIDTKSQGDIYSFLKNLNTKFGTTILSVEHNIDAVLKYSTHVIRMDRGSAYFYDISDYKKYLNDSKNHSPNCDCLKLVNK</sequence>
<dbReference type="GO" id="GO:0016887">
    <property type="term" value="F:ATP hydrolysis activity"/>
    <property type="evidence" value="ECO:0007669"/>
    <property type="project" value="InterPro"/>
</dbReference>
<keyword evidence="2" id="KW-0813">Transport</keyword>
<dbReference type="InterPro" id="IPR027417">
    <property type="entry name" value="P-loop_NTPase"/>
</dbReference>
<dbReference type="InterPro" id="IPR017871">
    <property type="entry name" value="ABC_transporter-like_CS"/>
</dbReference>
<keyword evidence="4" id="KW-0067">ATP-binding</keyword>
<proteinExistence type="inferred from homology"/>
<dbReference type="EMBL" id="VSSQ01098738">
    <property type="protein sequence ID" value="MPN41583.1"/>
    <property type="molecule type" value="Genomic_DNA"/>
</dbReference>
<protein>
    <submittedName>
        <fullName evidence="4">Vitamin B12 import ATP-binding protein BtuD</fullName>
    </submittedName>
</protein>
<comment type="similarity">
    <text evidence="1">Belongs to the ABC transporter superfamily.</text>
</comment>
<evidence type="ECO:0000259" key="3">
    <source>
        <dbReference type="Pfam" id="PF00005"/>
    </source>
</evidence>
<comment type="caution">
    <text evidence="4">The sequence shown here is derived from an EMBL/GenBank/DDBJ whole genome shotgun (WGS) entry which is preliminary data.</text>
</comment>
<dbReference type="AlphaFoldDB" id="A0A645I260"/>
<accession>A0A645I260</accession>
<dbReference type="PANTHER" id="PTHR42734:SF17">
    <property type="entry name" value="METAL TRANSPORT SYSTEM ATP-BINDING PROTEIN TM_0124-RELATED"/>
    <property type="match status" value="1"/>
</dbReference>
<feature type="domain" description="ABC transporter" evidence="3">
    <location>
        <begin position="4"/>
        <end position="90"/>
    </location>
</feature>
<dbReference type="GO" id="GO:0005524">
    <property type="term" value="F:ATP binding"/>
    <property type="evidence" value="ECO:0007669"/>
    <property type="project" value="UniProtKB-KW"/>
</dbReference>
<keyword evidence="4" id="KW-0547">Nucleotide-binding</keyword>
<dbReference type="InterPro" id="IPR003439">
    <property type="entry name" value="ABC_transporter-like_ATP-bd"/>
</dbReference>
<dbReference type="PANTHER" id="PTHR42734">
    <property type="entry name" value="METAL TRANSPORT SYSTEM ATP-BINDING PROTEIN TM_0124-RELATED"/>
    <property type="match status" value="1"/>
</dbReference>
<evidence type="ECO:0000256" key="1">
    <source>
        <dbReference type="ARBA" id="ARBA00005417"/>
    </source>
</evidence>
<evidence type="ECO:0000313" key="4">
    <source>
        <dbReference type="EMBL" id="MPN41583.1"/>
    </source>
</evidence>
<dbReference type="SUPFAM" id="SSF52540">
    <property type="entry name" value="P-loop containing nucleoside triphosphate hydrolases"/>
    <property type="match status" value="1"/>
</dbReference>
<reference evidence="4" key="1">
    <citation type="submission" date="2019-08" db="EMBL/GenBank/DDBJ databases">
        <authorList>
            <person name="Kucharzyk K."/>
            <person name="Murdoch R.W."/>
            <person name="Higgins S."/>
            <person name="Loffler F."/>
        </authorList>
    </citation>
    <scope>NUCLEOTIDE SEQUENCE</scope>
</reference>
<dbReference type="Pfam" id="PF00005">
    <property type="entry name" value="ABC_tran"/>
    <property type="match status" value="1"/>
</dbReference>
<dbReference type="PROSITE" id="PS00211">
    <property type="entry name" value="ABC_TRANSPORTER_1"/>
    <property type="match status" value="1"/>
</dbReference>
<gene>
    <name evidence="4" type="primary">btuD_317</name>
    <name evidence="4" type="ORF">SDC9_189137</name>
</gene>
<dbReference type="InterPro" id="IPR050153">
    <property type="entry name" value="Metal_Ion_Import_ABC"/>
</dbReference>
<name>A0A645I260_9ZZZZ</name>
<evidence type="ECO:0000256" key="2">
    <source>
        <dbReference type="ARBA" id="ARBA00022448"/>
    </source>
</evidence>
<organism evidence="4">
    <name type="scientific">bioreactor metagenome</name>
    <dbReference type="NCBI Taxonomy" id="1076179"/>
    <lineage>
        <taxon>unclassified sequences</taxon>
        <taxon>metagenomes</taxon>
        <taxon>ecological metagenomes</taxon>
    </lineage>
</organism>
<dbReference type="Gene3D" id="3.40.50.300">
    <property type="entry name" value="P-loop containing nucleotide triphosphate hydrolases"/>
    <property type="match status" value="1"/>
</dbReference>